<dbReference type="Gene3D" id="3.20.20.450">
    <property type="entry name" value="EAL domain"/>
    <property type="match status" value="1"/>
</dbReference>
<dbReference type="NCBIfam" id="TIGR00254">
    <property type="entry name" value="GGDEF"/>
    <property type="match status" value="1"/>
</dbReference>
<accession>A0A841QCC8</accession>
<dbReference type="AlphaFoldDB" id="A0A841QCC8"/>
<dbReference type="SUPFAM" id="SSF141868">
    <property type="entry name" value="EAL domain-like"/>
    <property type="match status" value="1"/>
</dbReference>
<sequence>MRRMRVVGCIIGQHDLGLVCVAIVLCISGAGVTASLFQHALRAKNNQWYAWLFLTSLSGGIAIWCTHFVAMLGYVGNTPARFDPLLTSISLLIAVFGSTIGFMLATCRFARFLPELGGVTVGLAIVAMHYTGMLAYRVQGQTLWNVPCLVLSVLAAIVLCVLAVRAGVRPGRWASACMAAVLALAVLSVHFIGMAAYHVQAGSSVMQSMEHSEDTLVLAAAIAIMSFLILGGGLVSGMIDDSSRAESVEKLRRMALHDTLTGLPNRLNFHQRLDRELDWARENNGRLALIGIDLNRFKEINDLRGHSAGDEVLRILGWRLRGLQNNRSGEFIARTGGDEFLALCRVVSTEQTKGFLHRLEEALFKPIRFEDTEVRPGASLGVAIWPDHAADKETLINNADLAMYRAKAERGRHPCFYEPSMDEKVRIRRKLSADLRQAVETGQLTICYQVQRVVATGEIRGYEALVRWEHPTQGTIMPDDFIPLAEESDLILQIGEWVLRCVCAEAVQWLQPYTVAVNLSGMQFVHSDIARIVANILKETGLPPQRLELELTESTFIADQARALQVLHQIKDMGVSLALDDFGTGYSSLDTLRRFPFDRIKIDRSFFGVMQTSEHTQAIVRAVLALGRAFGTSVMAEGIETAEQLSMLNAAGCYEAQGFLLGRPATLADIVKNGQITMNGAL</sequence>
<feature type="transmembrane region" description="Helical" evidence="1">
    <location>
        <begin position="176"/>
        <end position="196"/>
    </location>
</feature>
<name>A0A841QCC8_9PROT</name>
<protein>
    <submittedName>
        <fullName evidence="5">Diguanylate cyclase (GGDEF)-like protein</fullName>
    </submittedName>
</protein>
<dbReference type="Proteomes" id="UP000578000">
    <property type="component" value="Unassembled WGS sequence"/>
</dbReference>
<dbReference type="InterPro" id="IPR052155">
    <property type="entry name" value="Biofilm_reg_signaling"/>
</dbReference>
<keyword evidence="1" id="KW-1133">Transmembrane helix</keyword>
<keyword evidence="1" id="KW-0472">Membrane</keyword>
<feature type="transmembrane region" description="Helical" evidence="1">
    <location>
        <begin position="16"/>
        <end position="37"/>
    </location>
</feature>
<dbReference type="PROSITE" id="PS50887">
    <property type="entry name" value="GGDEF"/>
    <property type="match status" value="1"/>
</dbReference>
<dbReference type="PROSITE" id="PS50883">
    <property type="entry name" value="EAL"/>
    <property type="match status" value="1"/>
</dbReference>
<dbReference type="GO" id="GO:0016020">
    <property type="term" value="C:membrane"/>
    <property type="evidence" value="ECO:0007669"/>
    <property type="project" value="UniProtKB-UniRule"/>
</dbReference>
<keyword evidence="1" id="KW-0812">Transmembrane</keyword>
<dbReference type="PANTHER" id="PTHR44757">
    <property type="entry name" value="DIGUANYLATE CYCLASE DGCP"/>
    <property type="match status" value="1"/>
</dbReference>
<dbReference type="InterPro" id="IPR029787">
    <property type="entry name" value="Nucleotide_cyclase"/>
</dbReference>
<feature type="domain" description="MHYT" evidence="4">
    <location>
        <begin position="14"/>
        <end position="200"/>
    </location>
</feature>
<evidence type="ECO:0000313" key="6">
    <source>
        <dbReference type="Proteomes" id="UP000578000"/>
    </source>
</evidence>
<feature type="transmembrane region" description="Helical" evidence="1">
    <location>
        <begin position="216"/>
        <end position="235"/>
    </location>
</feature>
<evidence type="ECO:0000259" key="3">
    <source>
        <dbReference type="PROSITE" id="PS50887"/>
    </source>
</evidence>
<reference evidence="5 6" key="1">
    <citation type="submission" date="2020-08" db="EMBL/GenBank/DDBJ databases">
        <title>Genomic Encyclopedia of Type Strains, Phase IV (KMG-IV): sequencing the most valuable type-strain genomes for metagenomic binning, comparative biology and taxonomic classification.</title>
        <authorList>
            <person name="Goeker M."/>
        </authorList>
    </citation>
    <scope>NUCLEOTIDE SEQUENCE [LARGE SCALE GENOMIC DNA]</scope>
    <source>
        <strain evidence="5 6">DSM 4491</strain>
    </source>
</reference>
<evidence type="ECO:0000259" key="2">
    <source>
        <dbReference type="PROSITE" id="PS50883"/>
    </source>
</evidence>
<evidence type="ECO:0000259" key="4">
    <source>
        <dbReference type="PROSITE" id="PS50924"/>
    </source>
</evidence>
<dbReference type="Pfam" id="PF03707">
    <property type="entry name" value="MHYT"/>
    <property type="match status" value="2"/>
</dbReference>
<dbReference type="InterPro" id="IPR001633">
    <property type="entry name" value="EAL_dom"/>
</dbReference>
<feature type="domain" description="EAL" evidence="2">
    <location>
        <begin position="428"/>
        <end position="678"/>
    </location>
</feature>
<feature type="transmembrane region" description="Helical" evidence="1">
    <location>
        <begin position="142"/>
        <end position="164"/>
    </location>
</feature>
<dbReference type="Pfam" id="PF00563">
    <property type="entry name" value="EAL"/>
    <property type="match status" value="1"/>
</dbReference>
<feature type="transmembrane region" description="Helical" evidence="1">
    <location>
        <begin position="49"/>
        <end position="73"/>
    </location>
</feature>
<proteinExistence type="predicted"/>
<gene>
    <name evidence="5" type="ORF">HNR55_000606</name>
</gene>
<feature type="transmembrane region" description="Helical" evidence="1">
    <location>
        <begin position="85"/>
        <end position="104"/>
    </location>
</feature>
<dbReference type="SMART" id="SM00052">
    <property type="entry name" value="EAL"/>
    <property type="match status" value="1"/>
</dbReference>
<dbReference type="Pfam" id="PF00990">
    <property type="entry name" value="GGDEF"/>
    <property type="match status" value="1"/>
</dbReference>
<dbReference type="SUPFAM" id="SSF55073">
    <property type="entry name" value="Nucleotide cyclase"/>
    <property type="match status" value="1"/>
</dbReference>
<dbReference type="RefSeq" id="WP_166111058.1">
    <property type="nucleotide sequence ID" value="NZ_BAABDB010000006.1"/>
</dbReference>
<evidence type="ECO:0000256" key="1">
    <source>
        <dbReference type="PROSITE-ProRule" id="PRU00244"/>
    </source>
</evidence>
<evidence type="ECO:0000313" key="5">
    <source>
        <dbReference type="EMBL" id="MBB6456045.1"/>
    </source>
</evidence>
<dbReference type="SMART" id="SM00267">
    <property type="entry name" value="GGDEF"/>
    <property type="match status" value="1"/>
</dbReference>
<dbReference type="InterPro" id="IPR000160">
    <property type="entry name" value="GGDEF_dom"/>
</dbReference>
<comment type="caution">
    <text evidence="5">The sequence shown here is derived from an EMBL/GenBank/DDBJ whole genome shotgun (WGS) entry which is preliminary data.</text>
</comment>
<dbReference type="CDD" id="cd01948">
    <property type="entry name" value="EAL"/>
    <property type="match status" value="1"/>
</dbReference>
<dbReference type="CDD" id="cd01949">
    <property type="entry name" value="GGDEF"/>
    <property type="match status" value="1"/>
</dbReference>
<dbReference type="PANTHER" id="PTHR44757:SF2">
    <property type="entry name" value="BIOFILM ARCHITECTURE MAINTENANCE PROTEIN MBAA"/>
    <property type="match status" value="1"/>
</dbReference>
<dbReference type="EMBL" id="JACHIE010000001">
    <property type="protein sequence ID" value="MBB6456045.1"/>
    <property type="molecule type" value="Genomic_DNA"/>
</dbReference>
<dbReference type="InterPro" id="IPR035919">
    <property type="entry name" value="EAL_sf"/>
</dbReference>
<feature type="transmembrane region" description="Helical" evidence="1">
    <location>
        <begin position="116"/>
        <end position="136"/>
    </location>
</feature>
<dbReference type="PROSITE" id="PS50924">
    <property type="entry name" value="MHYT"/>
    <property type="match status" value="1"/>
</dbReference>
<dbReference type="InterPro" id="IPR043128">
    <property type="entry name" value="Rev_trsase/Diguanyl_cyclase"/>
</dbReference>
<organism evidence="5 6">
    <name type="scientific">Acetobacter lovaniensis</name>
    <dbReference type="NCBI Taxonomy" id="104100"/>
    <lineage>
        <taxon>Bacteria</taxon>
        <taxon>Pseudomonadati</taxon>
        <taxon>Pseudomonadota</taxon>
        <taxon>Alphaproteobacteria</taxon>
        <taxon>Acetobacterales</taxon>
        <taxon>Acetobacteraceae</taxon>
        <taxon>Acetobacter</taxon>
    </lineage>
</organism>
<dbReference type="Gene3D" id="3.30.70.270">
    <property type="match status" value="1"/>
</dbReference>
<dbReference type="InterPro" id="IPR005330">
    <property type="entry name" value="MHYT_dom"/>
</dbReference>
<keyword evidence="6" id="KW-1185">Reference proteome</keyword>
<feature type="domain" description="GGDEF" evidence="3">
    <location>
        <begin position="285"/>
        <end position="419"/>
    </location>
</feature>